<dbReference type="OrthoDB" id="137844at2157"/>
<keyword evidence="1" id="KW-0175">Coiled coil</keyword>
<dbReference type="AlphaFoldDB" id="A0A0E3L804"/>
<dbReference type="HOGENOM" id="CLU_000445_114_57_2"/>
<dbReference type="RefSeq" id="WP_052721520.1">
    <property type="nucleotide sequence ID" value="NZ_CP009506.1"/>
</dbReference>
<dbReference type="Gene3D" id="3.30.565.10">
    <property type="entry name" value="Histidine kinase-like ATPase, C-terminal domain"/>
    <property type="match status" value="1"/>
</dbReference>
<dbReference type="Pfam" id="PF07568">
    <property type="entry name" value="HisKA_2"/>
    <property type="match status" value="1"/>
</dbReference>
<keyword evidence="6" id="KW-1185">Reference proteome</keyword>
<reference evidence="5 6" key="1">
    <citation type="submission" date="2014-07" db="EMBL/GenBank/DDBJ databases">
        <title>Methanogenic archaea and the global carbon cycle.</title>
        <authorList>
            <person name="Henriksen J.R."/>
            <person name="Luke J."/>
            <person name="Reinhart S."/>
            <person name="Benedict M.N."/>
            <person name="Youngblut N.D."/>
            <person name="Metcalf M.E."/>
            <person name="Whitaker R.J."/>
            <person name="Metcalf W.W."/>
        </authorList>
    </citation>
    <scope>NUCLEOTIDE SEQUENCE [LARGE SCALE GENOMIC DNA]</scope>
    <source>
        <strain evidence="5 6">T4/M</strain>
    </source>
</reference>
<evidence type="ECO:0000259" key="2">
    <source>
        <dbReference type="PROSITE" id="PS50109"/>
    </source>
</evidence>
<dbReference type="Gene3D" id="2.10.70.100">
    <property type="match status" value="2"/>
</dbReference>
<dbReference type="GO" id="GO:0016301">
    <property type="term" value="F:kinase activity"/>
    <property type="evidence" value="ECO:0007669"/>
    <property type="project" value="UniProtKB-KW"/>
</dbReference>
<feature type="coiled-coil region" evidence="1">
    <location>
        <begin position="609"/>
        <end position="654"/>
    </location>
</feature>
<dbReference type="SUPFAM" id="SSF55874">
    <property type="entry name" value="ATPase domain of HSP90 chaperone/DNA topoisomerase II/histidine kinase"/>
    <property type="match status" value="1"/>
</dbReference>
<dbReference type="SUPFAM" id="SSF55785">
    <property type="entry name" value="PYP-like sensor domain (PAS domain)"/>
    <property type="match status" value="5"/>
</dbReference>
<dbReference type="PANTHER" id="PTHR43065:SF23">
    <property type="entry name" value="SENSOR HISTIDINE KINASE PDTAS"/>
    <property type="match status" value="1"/>
</dbReference>
<dbReference type="EMBL" id="CP009506">
    <property type="protein sequence ID" value="AKB27676.1"/>
    <property type="molecule type" value="Genomic_DNA"/>
</dbReference>
<proteinExistence type="predicted"/>
<dbReference type="PANTHER" id="PTHR43065">
    <property type="entry name" value="SENSOR HISTIDINE KINASE"/>
    <property type="match status" value="1"/>
</dbReference>
<dbReference type="SMART" id="SM00091">
    <property type="entry name" value="PAS"/>
    <property type="match status" value="5"/>
</dbReference>
<dbReference type="InterPro" id="IPR000700">
    <property type="entry name" value="PAS-assoc_C"/>
</dbReference>
<dbReference type="NCBIfam" id="TIGR00229">
    <property type="entry name" value="sensory_box"/>
    <property type="match status" value="5"/>
</dbReference>
<dbReference type="KEGG" id="msw:MSSIT_0957"/>
<keyword evidence="5" id="KW-0808">Transferase</keyword>
<evidence type="ECO:0000256" key="1">
    <source>
        <dbReference type="SAM" id="Coils"/>
    </source>
</evidence>
<feature type="coiled-coil region" evidence="1">
    <location>
        <begin position="208"/>
        <end position="243"/>
    </location>
</feature>
<accession>A0A0E3L804</accession>
<dbReference type="SMART" id="SM00387">
    <property type="entry name" value="HATPase_c"/>
    <property type="match status" value="1"/>
</dbReference>
<evidence type="ECO:0000313" key="6">
    <source>
        <dbReference type="Proteomes" id="UP000033111"/>
    </source>
</evidence>
<dbReference type="Pfam" id="PF13188">
    <property type="entry name" value="PAS_8"/>
    <property type="match status" value="1"/>
</dbReference>
<dbReference type="InterPro" id="IPR000014">
    <property type="entry name" value="PAS"/>
</dbReference>
<feature type="domain" description="PAC" evidence="4">
    <location>
        <begin position="317"/>
        <end position="369"/>
    </location>
</feature>
<dbReference type="InterPro" id="IPR036890">
    <property type="entry name" value="HATPase_C_sf"/>
</dbReference>
<feature type="domain" description="PAC" evidence="4">
    <location>
        <begin position="441"/>
        <end position="492"/>
    </location>
</feature>
<gene>
    <name evidence="5" type="ORF">MSSIT_0957</name>
</gene>
<feature type="domain" description="PAC" evidence="4">
    <location>
        <begin position="719"/>
        <end position="771"/>
    </location>
</feature>
<dbReference type="InterPro" id="IPR035965">
    <property type="entry name" value="PAS-like_dom_sf"/>
</dbReference>
<dbReference type="InterPro" id="IPR003594">
    <property type="entry name" value="HATPase_dom"/>
</dbReference>
<organism evidence="5 6">
    <name type="scientific">Methanosarcina siciliae T4/M</name>
    <dbReference type="NCBI Taxonomy" id="1434120"/>
    <lineage>
        <taxon>Archaea</taxon>
        <taxon>Methanobacteriati</taxon>
        <taxon>Methanobacteriota</taxon>
        <taxon>Stenosarchaea group</taxon>
        <taxon>Methanomicrobia</taxon>
        <taxon>Methanosarcinales</taxon>
        <taxon>Methanosarcinaceae</taxon>
        <taxon>Methanosarcina</taxon>
    </lineage>
</organism>
<dbReference type="Pfam" id="PF02518">
    <property type="entry name" value="HATPase_c"/>
    <property type="match status" value="1"/>
</dbReference>
<dbReference type="InterPro" id="IPR011495">
    <property type="entry name" value="Sig_transdc_His_kin_sub2_dim/P"/>
</dbReference>
<feature type="domain" description="PAS" evidence="3">
    <location>
        <begin position="268"/>
        <end position="315"/>
    </location>
</feature>
<evidence type="ECO:0000259" key="3">
    <source>
        <dbReference type="PROSITE" id="PS50112"/>
    </source>
</evidence>
<dbReference type="PATRIC" id="fig|1434120.4.peg.1214"/>
<dbReference type="SMART" id="SM00086">
    <property type="entry name" value="PAC"/>
    <property type="match status" value="4"/>
</dbReference>
<dbReference type="PROSITE" id="PS50113">
    <property type="entry name" value="PAC"/>
    <property type="match status" value="4"/>
</dbReference>
<dbReference type="InterPro" id="IPR025847">
    <property type="entry name" value="MEDS_domain"/>
</dbReference>
<evidence type="ECO:0000259" key="4">
    <source>
        <dbReference type="PROSITE" id="PS50113"/>
    </source>
</evidence>
<keyword evidence="5" id="KW-0418">Kinase</keyword>
<dbReference type="Gene3D" id="3.30.450.20">
    <property type="entry name" value="PAS domain"/>
    <property type="match status" value="5"/>
</dbReference>
<dbReference type="PROSITE" id="PS50112">
    <property type="entry name" value="PAS"/>
    <property type="match status" value="3"/>
</dbReference>
<feature type="domain" description="PAC" evidence="4">
    <location>
        <begin position="848"/>
        <end position="900"/>
    </location>
</feature>
<sequence>MDKNPRISGLRVIEDIAWGTHFCQFYQTQEELMDILCPYLKAGLENNELCIWALPQVFETKKEAAELLKKTFPELDIYLKKGQLELISYKYRSAEEDRSNPKKAVRSWIEKSDRALQKGYDGLRLVQDISGLKNDLENFIDSDEELDEAVENRRIIALCTYSSGKFDTGEIIHAARNHQFVLVKREGKWEKIENYGIKRAEKRAIRAFREVKTKSKEKNENLVKLLEERTAKLEKAYKSLEKSKKCLSQVQKMVHIGKWEWNIVTRELYWSDEVYRIFGRDPKKFKATYDTLLSSVHPDDREYLVNSIKKVFNDKLQNIDYRIILPDGKVRTVHTQAEIIFDEKNVPVRVEGIVQDVTECKRTEEALQEREEQYRAFFENSIDAVLFTSPDGTIHAANPAACKIFGMAEEEIIEGGINGVLDVSDPRIRSGLEERARKGRFRRELNFRRKDGTIFPGEVSNAFFKDKNGLVKIVMIIRDITERKQIEEALRKSEEHYRMLFTNMSEALFLGELICDRNGKPQDYRFLDLNPAFELHTGIKKEQVLGKLHLEVFHEANPMVLEKYLEVALSGKPAHFEFFTHLTNKYIDICVFSPERGKFAAIFSDITARKQMEEALKKANETLEEKVKERTAELEKAYNSLKESEKSLAEAQKMAHIGSWNWDLVTNELSASDEMCRIFGLNSQEFYMTYDIFLKYMHPADRGRINMAYKDILSGTKIVGNDYRIYRTDGEERVVHVQGKVIFSEENIPVRMRGTVQDITERKRTEKSLELSEERYRIVAEQTGQLIYDYNVEKGTADWAGNVKEITGDGPEAYKNFDLNFLRARIHPEDLKIFLEKYEKIQACGGIYRTEYRFRKKNADYIYIEDNGVCLKDDKGKLKRIIGTIKDITERKKAEETISSIEAVRKKEIHHRIKNNLQVISSLLGLQVEKFKNREHFENPEVLEAFRESQDRVISISLIHEELHGCKGSNELNFSPYLKKLVENLFQTYCLGEVDISLDMDLEENIFFDIDVAVPLGLIVNEIVSNSLKYAFTGRNKGIIRIKLCREENGEFARKVPENKKEDRKSEVPNFIITVSDDGIGLPENFSVESSDTLGLQLISILTDQLDGTLELKRDSGTEFVVRFSATEKE</sequence>
<evidence type="ECO:0000313" key="5">
    <source>
        <dbReference type="EMBL" id="AKB27676.1"/>
    </source>
</evidence>
<dbReference type="Pfam" id="PF08447">
    <property type="entry name" value="PAS_3"/>
    <property type="match status" value="3"/>
</dbReference>
<dbReference type="CDD" id="cd00130">
    <property type="entry name" value="PAS"/>
    <property type="match status" value="5"/>
</dbReference>
<dbReference type="GeneID" id="25418424"/>
<feature type="domain" description="PAS" evidence="3">
    <location>
        <begin position="370"/>
        <end position="448"/>
    </location>
</feature>
<dbReference type="Pfam" id="PF13426">
    <property type="entry name" value="PAS_9"/>
    <property type="match status" value="1"/>
</dbReference>
<protein>
    <submittedName>
        <fullName evidence="5">Sensory transduction histidine kinase</fullName>
    </submittedName>
</protein>
<feature type="domain" description="Histidine kinase" evidence="2">
    <location>
        <begin position="908"/>
        <end position="1128"/>
    </location>
</feature>
<name>A0A0E3L804_9EURY</name>
<feature type="domain" description="PAS" evidence="3">
    <location>
        <begin position="493"/>
        <end position="572"/>
    </location>
</feature>
<dbReference type="InterPro" id="IPR013655">
    <property type="entry name" value="PAS_fold_3"/>
</dbReference>
<dbReference type="InterPro" id="IPR001610">
    <property type="entry name" value="PAC"/>
</dbReference>
<dbReference type="InterPro" id="IPR005467">
    <property type="entry name" value="His_kinase_dom"/>
</dbReference>
<dbReference type="PROSITE" id="PS50109">
    <property type="entry name" value="HIS_KIN"/>
    <property type="match status" value="1"/>
</dbReference>
<dbReference type="Pfam" id="PF14417">
    <property type="entry name" value="MEDS"/>
    <property type="match status" value="1"/>
</dbReference>
<dbReference type="Proteomes" id="UP000033111">
    <property type="component" value="Chromosome"/>
</dbReference>